<dbReference type="InterPro" id="IPR039098">
    <property type="entry name" value="TINF2"/>
</dbReference>
<dbReference type="GO" id="GO:0070187">
    <property type="term" value="C:shelterin complex"/>
    <property type="evidence" value="ECO:0007669"/>
    <property type="project" value="InterPro"/>
</dbReference>
<dbReference type="GO" id="GO:0042162">
    <property type="term" value="F:telomeric DNA binding"/>
    <property type="evidence" value="ECO:0007669"/>
    <property type="project" value="TreeGrafter"/>
</dbReference>
<gene>
    <name evidence="2" type="ORF">J4Q44_G00291780</name>
</gene>
<feature type="domain" description="TERF1-interacting nuclear factor 2 N-terminal" evidence="1">
    <location>
        <begin position="51"/>
        <end position="97"/>
    </location>
</feature>
<proteinExistence type="predicted"/>
<dbReference type="Pfam" id="PF14973">
    <property type="entry name" value="TINF2_N"/>
    <property type="match status" value="1"/>
</dbReference>
<dbReference type="PANTHER" id="PTHR15512:SF2">
    <property type="match status" value="1"/>
</dbReference>
<dbReference type="GO" id="GO:1904356">
    <property type="term" value="P:regulation of telomere maintenance via telomere lengthening"/>
    <property type="evidence" value="ECO:0007669"/>
    <property type="project" value="TreeGrafter"/>
</dbReference>
<organism evidence="2 3">
    <name type="scientific">Coregonus suidteri</name>
    <dbReference type="NCBI Taxonomy" id="861788"/>
    <lineage>
        <taxon>Eukaryota</taxon>
        <taxon>Metazoa</taxon>
        <taxon>Chordata</taxon>
        <taxon>Craniata</taxon>
        <taxon>Vertebrata</taxon>
        <taxon>Euteleostomi</taxon>
        <taxon>Actinopterygii</taxon>
        <taxon>Neopterygii</taxon>
        <taxon>Teleostei</taxon>
        <taxon>Protacanthopterygii</taxon>
        <taxon>Salmoniformes</taxon>
        <taxon>Salmonidae</taxon>
        <taxon>Coregoninae</taxon>
        <taxon>Coregonus</taxon>
    </lineage>
</organism>
<evidence type="ECO:0000313" key="2">
    <source>
        <dbReference type="EMBL" id="KAK6301080.1"/>
    </source>
</evidence>
<dbReference type="PANTHER" id="PTHR15512">
    <property type="entry name" value="TERF1-INTERACTING NUCLEAR FACTOR 2"/>
    <property type="match status" value="1"/>
</dbReference>
<evidence type="ECO:0000313" key="3">
    <source>
        <dbReference type="Proteomes" id="UP001356427"/>
    </source>
</evidence>
<dbReference type="InterPro" id="IPR029400">
    <property type="entry name" value="TINF2_N"/>
</dbReference>
<name>A0AAN8L4D2_9TELE</name>
<protein>
    <recommendedName>
        <fullName evidence="1">TERF1-interacting nuclear factor 2 N-terminal domain-containing protein</fullName>
    </recommendedName>
</protein>
<reference evidence="2 3" key="1">
    <citation type="submission" date="2021-04" db="EMBL/GenBank/DDBJ databases">
        <authorList>
            <person name="De Guttry C."/>
            <person name="Zahm M."/>
            <person name="Klopp C."/>
            <person name="Cabau C."/>
            <person name="Louis A."/>
            <person name="Berthelot C."/>
            <person name="Parey E."/>
            <person name="Roest Crollius H."/>
            <person name="Montfort J."/>
            <person name="Robinson-Rechavi M."/>
            <person name="Bucao C."/>
            <person name="Bouchez O."/>
            <person name="Gislard M."/>
            <person name="Lluch J."/>
            <person name="Milhes M."/>
            <person name="Lampietro C."/>
            <person name="Lopez Roques C."/>
            <person name="Donnadieu C."/>
            <person name="Braasch I."/>
            <person name="Desvignes T."/>
            <person name="Postlethwait J."/>
            <person name="Bobe J."/>
            <person name="Wedekind C."/>
            <person name="Guiguen Y."/>
        </authorList>
    </citation>
    <scope>NUCLEOTIDE SEQUENCE [LARGE SCALE GENOMIC DNA]</scope>
    <source>
        <strain evidence="2">Cs_M1</strain>
        <tissue evidence="2">Blood</tissue>
    </source>
</reference>
<sequence length="98" mass="11289">MCSCLVPFFPQRLCVFWFLHCGWCLQLYGRLFSGETSWTTAGWRSLSPPPVVLDIVPDLMSYREKVQLIMGLRAQLVLELCRSEHLADSDTIQPRLNT</sequence>
<dbReference type="GO" id="GO:0016233">
    <property type="term" value="P:telomere capping"/>
    <property type="evidence" value="ECO:0007669"/>
    <property type="project" value="InterPro"/>
</dbReference>
<dbReference type="Proteomes" id="UP001356427">
    <property type="component" value="Unassembled WGS sequence"/>
</dbReference>
<evidence type="ECO:0000259" key="1">
    <source>
        <dbReference type="Pfam" id="PF14973"/>
    </source>
</evidence>
<dbReference type="EMBL" id="JAGTTL010000027">
    <property type="protein sequence ID" value="KAK6301080.1"/>
    <property type="molecule type" value="Genomic_DNA"/>
</dbReference>
<accession>A0AAN8L4D2</accession>
<comment type="caution">
    <text evidence="2">The sequence shown here is derived from an EMBL/GenBank/DDBJ whole genome shotgun (WGS) entry which is preliminary data.</text>
</comment>
<dbReference type="AlphaFoldDB" id="A0AAN8L4D2"/>
<keyword evidence="3" id="KW-1185">Reference proteome</keyword>